<keyword evidence="2" id="KW-1185">Reference proteome</keyword>
<name>A0AAV9WH67_9PEZI</name>
<comment type="caution">
    <text evidence="1">The sequence shown here is derived from an EMBL/GenBank/DDBJ whole genome shotgun (WGS) entry which is preliminary data.</text>
</comment>
<dbReference type="Proteomes" id="UP001370758">
    <property type="component" value="Unassembled WGS sequence"/>
</dbReference>
<sequence length="343" mass="37028">MQSLIRPLPFLAAANALVPVPRSGVSPWSSTADLFVYNQWGDGLDVTVKKWGSSNTFGLLAHSDNEASPHSVSGGHGPFNLKLKPNTGSTSYKADIKLGSPGHTGYKLSPSNPPGNQIGIIIPPVEKSPGYSWEVCAFGGSGADTAWAQSKVSEGVSGIVNWMKTKNWTAINGDDDVTFTYTELEINTTVKYFNFYNDVIDIIVNSDIKWGLDLTKNGVNGVGSYTAKDYTMWLSGPANRTTLEFIPTDFQASVGLVTLEGDVENSVEVLEPSWIQHCKAGTPQRFCAIRNTSENPDSLGTAEHNLAFGSWVYTNFVAPSLRKRDTEAVTNLQFGNSVFSSSA</sequence>
<protein>
    <submittedName>
        <fullName evidence="1">Uncharacterized protein</fullName>
    </submittedName>
</protein>
<proteinExistence type="predicted"/>
<reference evidence="1 2" key="1">
    <citation type="submission" date="2023-08" db="EMBL/GenBank/DDBJ databases">
        <authorList>
            <person name="Palmer J.M."/>
        </authorList>
    </citation>
    <scope>NUCLEOTIDE SEQUENCE [LARGE SCALE GENOMIC DNA]</scope>
    <source>
        <strain evidence="1 2">TWF481</strain>
    </source>
</reference>
<dbReference type="EMBL" id="JAVHJL010000002">
    <property type="protein sequence ID" value="KAK6508823.1"/>
    <property type="molecule type" value="Genomic_DNA"/>
</dbReference>
<evidence type="ECO:0000313" key="1">
    <source>
        <dbReference type="EMBL" id="KAK6508823.1"/>
    </source>
</evidence>
<gene>
    <name evidence="1" type="ORF">TWF481_003591</name>
</gene>
<accession>A0AAV9WH67</accession>
<evidence type="ECO:0000313" key="2">
    <source>
        <dbReference type="Proteomes" id="UP001370758"/>
    </source>
</evidence>
<dbReference type="AlphaFoldDB" id="A0AAV9WH67"/>
<organism evidence="1 2">
    <name type="scientific">Arthrobotrys musiformis</name>
    <dbReference type="NCBI Taxonomy" id="47236"/>
    <lineage>
        <taxon>Eukaryota</taxon>
        <taxon>Fungi</taxon>
        <taxon>Dikarya</taxon>
        <taxon>Ascomycota</taxon>
        <taxon>Pezizomycotina</taxon>
        <taxon>Orbiliomycetes</taxon>
        <taxon>Orbiliales</taxon>
        <taxon>Orbiliaceae</taxon>
        <taxon>Arthrobotrys</taxon>
    </lineage>
</organism>